<dbReference type="EMBL" id="WMEQ01000009">
    <property type="protein sequence ID" value="MYL34500.1"/>
    <property type="molecule type" value="Genomic_DNA"/>
</dbReference>
<sequence length="376" mass="44520">MIQEMKKSIKENKVKESLVPTSPSPLSHDEKDIITYISHKTNQYNKDNVTRTAAYLKFYQEYPEIEWALLAHLVSRNSGWNMTDLKGECLPHLLSEQEQVDFFMFLERGNWLIFQDAYPQLLLYEESKKQHKPLFHLLPAMNISSFMEASWYFFWYRPSKTMLTYALITNEQHYIEDRLVQSQQIQKNVLGTIEFKLQDLLSLNHILIPYQKGTEIMIIGETVHHFASILKRIELGKRLYHLLFNDKRRLKNVLAWTSQHPHTGSRMDYWPHLFHHTKDTSSYPLRLKTYQCQLKPRAPLLYSPKLQEVWDEIRHQKASNDDWFDDWDKVDFLSKPNTSTSGKIKAAYCETITKLELAALMKKTFLGREEDKKSAN</sequence>
<dbReference type="InterPro" id="IPR019658">
    <property type="entry name" value="DUF2515"/>
</dbReference>
<name>A0A6I5A1J3_9BACI</name>
<dbReference type="OrthoDB" id="2690514at2"/>
<protein>
    <submittedName>
        <fullName evidence="1">DUF2515 domain-containing protein</fullName>
    </submittedName>
</protein>
<gene>
    <name evidence="1" type="ORF">GLW05_12955</name>
</gene>
<evidence type="ECO:0000313" key="1">
    <source>
        <dbReference type="EMBL" id="MYL34500.1"/>
    </source>
</evidence>
<dbReference type="AlphaFoldDB" id="A0A6I5A1J3"/>
<dbReference type="Pfam" id="PF10720">
    <property type="entry name" value="DUF2515"/>
    <property type="match status" value="1"/>
</dbReference>
<comment type="caution">
    <text evidence="1">The sequence shown here is derived from an EMBL/GenBank/DDBJ whole genome shotgun (WGS) entry which is preliminary data.</text>
</comment>
<proteinExistence type="predicted"/>
<organism evidence="1 2">
    <name type="scientific">Pontibacillus yanchengensis</name>
    <dbReference type="NCBI Taxonomy" id="462910"/>
    <lineage>
        <taxon>Bacteria</taxon>
        <taxon>Bacillati</taxon>
        <taxon>Bacillota</taxon>
        <taxon>Bacilli</taxon>
        <taxon>Bacillales</taxon>
        <taxon>Bacillaceae</taxon>
        <taxon>Pontibacillus</taxon>
    </lineage>
</organism>
<dbReference type="Proteomes" id="UP000468638">
    <property type="component" value="Unassembled WGS sequence"/>
</dbReference>
<reference evidence="1 2" key="1">
    <citation type="submission" date="2019-11" db="EMBL/GenBank/DDBJ databases">
        <title>Genome sequences of 17 halophilic strains isolated from different environments.</title>
        <authorList>
            <person name="Furrow R.E."/>
        </authorList>
    </citation>
    <scope>NUCLEOTIDE SEQUENCE [LARGE SCALE GENOMIC DNA]</scope>
    <source>
        <strain evidence="1 2">22514_16_FS</strain>
    </source>
</reference>
<accession>A0A6I5A1J3</accession>
<evidence type="ECO:0000313" key="2">
    <source>
        <dbReference type="Proteomes" id="UP000468638"/>
    </source>
</evidence>